<evidence type="ECO:0000259" key="7">
    <source>
        <dbReference type="PROSITE" id="PS50172"/>
    </source>
</evidence>
<evidence type="ECO:0000256" key="4">
    <source>
        <dbReference type="ARBA" id="ARBA00022833"/>
    </source>
</evidence>
<keyword evidence="1" id="KW-0479">Metal-binding</keyword>
<dbReference type="SUPFAM" id="SSF48403">
    <property type="entry name" value="Ankyrin repeat"/>
    <property type="match status" value="1"/>
</dbReference>
<dbReference type="PROSITE" id="PS50172">
    <property type="entry name" value="BRCT"/>
    <property type="match status" value="1"/>
</dbReference>
<dbReference type="InterPro" id="IPR001357">
    <property type="entry name" value="BRCT_dom"/>
</dbReference>
<dbReference type="AlphaFoldDB" id="A0A0L7RI05"/>
<dbReference type="EMBL" id="KQ414588">
    <property type="protein sequence ID" value="KOC70454.1"/>
    <property type="molecule type" value="Genomic_DNA"/>
</dbReference>
<evidence type="ECO:0000313" key="8">
    <source>
        <dbReference type="EMBL" id="KOC70454.1"/>
    </source>
</evidence>
<feature type="domain" description="BRCT" evidence="7">
    <location>
        <begin position="252"/>
        <end position="346"/>
    </location>
</feature>
<dbReference type="PROSITE" id="PS50297">
    <property type="entry name" value="ANK_REP_REGION"/>
    <property type="match status" value="2"/>
</dbReference>
<evidence type="ECO:0000256" key="3">
    <source>
        <dbReference type="ARBA" id="ARBA00022771"/>
    </source>
</evidence>
<feature type="repeat" description="ANK" evidence="6">
    <location>
        <begin position="177"/>
        <end position="209"/>
    </location>
</feature>
<dbReference type="GO" id="GO:0008270">
    <property type="term" value="F:zinc ion binding"/>
    <property type="evidence" value="ECO:0007669"/>
    <property type="project" value="UniProtKB-KW"/>
</dbReference>
<dbReference type="OrthoDB" id="2384350at2759"/>
<dbReference type="SUPFAM" id="SSF52113">
    <property type="entry name" value="BRCT domain"/>
    <property type="match status" value="2"/>
</dbReference>
<dbReference type="InterPro" id="IPR017907">
    <property type="entry name" value="Znf_RING_CS"/>
</dbReference>
<feature type="repeat" description="ANK" evidence="6">
    <location>
        <begin position="111"/>
        <end position="143"/>
    </location>
</feature>
<dbReference type="GO" id="GO:0031436">
    <property type="term" value="C:BRCA1-BARD1 complex"/>
    <property type="evidence" value="ECO:0007669"/>
    <property type="project" value="TreeGrafter"/>
</dbReference>
<dbReference type="SMART" id="SM00248">
    <property type="entry name" value="ANK"/>
    <property type="match status" value="3"/>
</dbReference>
<dbReference type="GO" id="GO:0085020">
    <property type="term" value="P:protein K6-linked ubiquitination"/>
    <property type="evidence" value="ECO:0007669"/>
    <property type="project" value="TreeGrafter"/>
</dbReference>
<dbReference type="GO" id="GO:0004842">
    <property type="term" value="F:ubiquitin-protein transferase activity"/>
    <property type="evidence" value="ECO:0007669"/>
    <property type="project" value="TreeGrafter"/>
</dbReference>
<evidence type="ECO:0000256" key="5">
    <source>
        <dbReference type="ARBA" id="ARBA00023043"/>
    </source>
</evidence>
<dbReference type="Gene3D" id="3.40.50.10190">
    <property type="entry name" value="BRCT domain"/>
    <property type="match status" value="2"/>
</dbReference>
<feature type="non-terminal residue" evidence="8">
    <location>
        <position position="1"/>
    </location>
</feature>
<reference evidence="8 9" key="1">
    <citation type="submission" date="2015-07" db="EMBL/GenBank/DDBJ databases">
        <title>The genome of Habropoda laboriosa.</title>
        <authorList>
            <person name="Pan H."/>
            <person name="Kapheim K."/>
        </authorList>
    </citation>
    <scope>NUCLEOTIDE SEQUENCE [LARGE SCALE GENOMIC DNA]</scope>
    <source>
        <strain evidence="8">0110345459</strain>
    </source>
</reference>
<dbReference type="InterPro" id="IPR013083">
    <property type="entry name" value="Znf_RING/FYVE/PHD"/>
</dbReference>
<keyword evidence="4" id="KW-0862">Zinc</keyword>
<keyword evidence="3" id="KW-0863">Zinc-finger</keyword>
<dbReference type="PROSITE" id="PS00518">
    <property type="entry name" value="ZF_RING_1"/>
    <property type="match status" value="1"/>
</dbReference>
<dbReference type="PROSITE" id="PS50088">
    <property type="entry name" value="ANK_REPEAT"/>
    <property type="match status" value="3"/>
</dbReference>
<keyword evidence="9" id="KW-1185">Reference proteome</keyword>
<dbReference type="Gene3D" id="3.30.40.10">
    <property type="entry name" value="Zinc/RING finger domain, C3HC4 (zinc finger)"/>
    <property type="match status" value="1"/>
</dbReference>
<keyword evidence="5 6" id="KW-0040">ANK repeat</keyword>
<evidence type="ECO:0000256" key="1">
    <source>
        <dbReference type="ARBA" id="ARBA00022723"/>
    </source>
</evidence>
<dbReference type="InterPro" id="IPR002110">
    <property type="entry name" value="Ankyrin_rpt"/>
</dbReference>
<dbReference type="Gene3D" id="1.25.40.20">
    <property type="entry name" value="Ankyrin repeat-containing domain"/>
    <property type="match status" value="1"/>
</dbReference>
<sequence length="492" mass="56598">VLFSGFSERKPINAIRYMNCGHLFCKQCIENDSRCIICNIPVQPLERCNDHISKSLISCCNILVEILQEKDLWTINTNSNTTQLLPTTKRKGNVNNTRYIPKKNINKQNAKGETQLHMACLKNQDVYVKALLAAGANPNTKDYHGWTPLQEVVSYGYTNICQILLECGASPNTPGVEIRTPLHDAAINNRLLEAKMLLKYSANKNVYDNHGKRPIDYCKPYTEMWNILKDENELNDITDGVNLNCTLNQSLFVTQPFDTFVIYALNLRKENKRYLDQIVLKYKIKIMSVFRSSVTHVIVEANSKNVIELSYDVMMALLRGCWLLNTEWIQLSMDVGDILKGDLEIFEIDGAPIKGIPKKARENAQNQNPGLFNQCHFYFTLQSKNIYYINNVQLTRDALMTLVQEGEGKILKREPKPEDINNKEQFIPFHVANNPSHTLYKCTHYIIYVPGREEPRIKYNMPHIKTLPLMWLIECIEKFTLVDPSELGLLKF</sequence>
<feature type="repeat" description="ANK" evidence="6">
    <location>
        <begin position="144"/>
        <end position="176"/>
    </location>
</feature>
<dbReference type="GO" id="GO:0070531">
    <property type="term" value="C:BRCA1-A complex"/>
    <property type="evidence" value="ECO:0007669"/>
    <property type="project" value="TreeGrafter"/>
</dbReference>
<dbReference type="STRING" id="597456.A0A0L7RI05"/>
<evidence type="ECO:0000313" key="9">
    <source>
        <dbReference type="Proteomes" id="UP000053825"/>
    </source>
</evidence>
<evidence type="ECO:0000256" key="2">
    <source>
        <dbReference type="ARBA" id="ARBA00022737"/>
    </source>
</evidence>
<dbReference type="InterPro" id="IPR036420">
    <property type="entry name" value="BRCT_dom_sf"/>
</dbReference>
<keyword evidence="2" id="KW-0677">Repeat</keyword>
<organism evidence="8 9">
    <name type="scientific">Habropoda laboriosa</name>
    <dbReference type="NCBI Taxonomy" id="597456"/>
    <lineage>
        <taxon>Eukaryota</taxon>
        <taxon>Metazoa</taxon>
        <taxon>Ecdysozoa</taxon>
        <taxon>Arthropoda</taxon>
        <taxon>Hexapoda</taxon>
        <taxon>Insecta</taxon>
        <taxon>Pterygota</taxon>
        <taxon>Neoptera</taxon>
        <taxon>Endopterygota</taxon>
        <taxon>Hymenoptera</taxon>
        <taxon>Apocrita</taxon>
        <taxon>Aculeata</taxon>
        <taxon>Apoidea</taxon>
        <taxon>Anthophila</taxon>
        <taxon>Apidae</taxon>
        <taxon>Habropoda</taxon>
    </lineage>
</organism>
<dbReference type="Proteomes" id="UP000053825">
    <property type="component" value="Unassembled WGS sequence"/>
</dbReference>
<proteinExistence type="predicted"/>
<dbReference type="PANTHER" id="PTHR24171:SF8">
    <property type="entry name" value="BRCA1-ASSOCIATED RING DOMAIN PROTEIN 1"/>
    <property type="match status" value="1"/>
</dbReference>
<protein>
    <submittedName>
        <fullName evidence="8">BRCA1-associated RING domain protein 1</fullName>
    </submittedName>
</protein>
<dbReference type="CDD" id="cd17720">
    <property type="entry name" value="BRCT_Bard1_rpt2"/>
    <property type="match status" value="1"/>
</dbReference>
<name>A0A0L7RI05_9HYME</name>
<accession>A0A0L7RI05</accession>
<dbReference type="PANTHER" id="PTHR24171">
    <property type="entry name" value="ANKYRIN REPEAT DOMAIN-CONTAINING PROTEIN 39-RELATED"/>
    <property type="match status" value="1"/>
</dbReference>
<dbReference type="InterPro" id="IPR036770">
    <property type="entry name" value="Ankyrin_rpt-contain_sf"/>
</dbReference>
<dbReference type="Pfam" id="PF12796">
    <property type="entry name" value="Ank_2"/>
    <property type="match status" value="1"/>
</dbReference>
<evidence type="ECO:0000256" key="6">
    <source>
        <dbReference type="PROSITE-ProRule" id="PRU00023"/>
    </source>
</evidence>
<gene>
    <name evidence="8" type="ORF">WH47_00599</name>
</gene>
<dbReference type="Pfam" id="PF00023">
    <property type="entry name" value="Ank"/>
    <property type="match status" value="1"/>
</dbReference>